<dbReference type="EMBL" id="QYUJ01000010">
    <property type="protein sequence ID" value="RJF74548.1"/>
    <property type="molecule type" value="Genomic_DNA"/>
</dbReference>
<reference evidence="4 5" key="1">
    <citation type="submission" date="2018-09" db="EMBL/GenBank/DDBJ databases">
        <authorList>
            <person name="Zhu H."/>
        </authorList>
    </citation>
    <scope>NUCLEOTIDE SEQUENCE [LARGE SCALE GENOMIC DNA]</scope>
    <source>
        <strain evidence="4 5">K2S05-167</strain>
    </source>
</reference>
<dbReference type="AlphaFoldDB" id="A0A418VEQ3"/>
<dbReference type="OrthoDB" id="9802051at2"/>
<comment type="caution">
    <text evidence="4">The sequence shown here is derived from an EMBL/GenBank/DDBJ whole genome shotgun (WGS) entry which is preliminary data.</text>
</comment>
<evidence type="ECO:0000313" key="4">
    <source>
        <dbReference type="EMBL" id="RJF74548.1"/>
    </source>
</evidence>
<organism evidence="4 5">
    <name type="scientific">Deinococcus cavernae</name>
    <dbReference type="NCBI Taxonomy" id="2320857"/>
    <lineage>
        <taxon>Bacteria</taxon>
        <taxon>Thermotogati</taxon>
        <taxon>Deinococcota</taxon>
        <taxon>Deinococci</taxon>
        <taxon>Deinococcales</taxon>
        <taxon>Deinococcaceae</taxon>
        <taxon>Deinococcus</taxon>
    </lineage>
</organism>
<dbReference type="RefSeq" id="WP_119761599.1">
    <property type="nucleotide sequence ID" value="NZ_QYUJ01000010.1"/>
</dbReference>
<evidence type="ECO:0000256" key="2">
    <source>
        <dbReference type="ARBA" id="ARBA00023125"/>
    </source>
</evidence>
<protein>
    <submittedName>
        <fullName evidence="4">ParB/RepB/Spo0J family partition protein</fullName>
    </submittedName>
</protein>
<dbReference type="InterPro" id="IPR004437">
    <property type="entry name" value="ParB/RepB/Spo0J"/>
</dbReference>
<comment type="similarity">
    <text evidence="1">Belongs to the ParB family.</text>
</comment>
<evidence type="ECO:0000256" key="1">
    <source>
        <dbReference type="ARBA" id="ARBA00006295"/>
    </source>
</evidence>
<dbReference type="SMART" id="SM00470">
    <property type="entry name" value="ParB"/>
    <property type="match status" value="1"/>
</dbReference>
<dbReference type="GO" id="GO:0007059">
    <property type="term" value="P:chromosome segregation"/>
    <property type="evidence" value="ECO:0007669"/>
    <property type="project" value="TreeGrafter"/>
</dbReference>
<dbReference type="InterPro" id="IPR050336">
    <property type="entry name" value="Chromosome_partition/occlusion"/>
</dbReference>
<sequence length="294" mass="32213">MAGKKPPVTRPGLDVLLGQTSSKGVAPGAQRLPVTALRPGAGQPRREFDEGRLEELAVSIRERGLLQPLLVRPVGDGHEIVAGERRWRAAQLAGLTEVPVIVRTDLSDADARVLALLENLQREDLNTVDEVDAKLDVAAAVLGLGRDEARGRLMQLLREPDGEEHQALDAAFRSLRETWRSFTKNKLRILNWPPAVLQAVRAGLPYRLGQLIVKAPEEHHAALVAFAQANRSEEAVAAEVSRLLTTTPPPRPAAARVGQMLSSARWRSRLSGEDEKALDRWLAKAPAFIKDQLE</sequence>
<gene>
    <name evidence="4" type="ORF">D3875_04380</name>
</gene>
<proteinExistence type="inferred from homology"/>
<dbReference type="CDD" id="cd16393">
    <property type="entry name" value="SPO0J_N"/>
    <property type="match status" value="1"/>
</dbReference>
<dbReference type="FunFam" id="3.90.1530.30:FF:000001">
    <property type="entry name" value="Chromosome partitioning protein ParB"/>
    <property type="match status" value="1"/>
</dbReference>
<dbReference type="InterPro" id="IPR003115">
    <property type="entry name" value="ParB_N"/>
</dbReference>
<dbReference type="NCBIfam" id="TIGR00180">
    <property type="entry name" value="parB_part"/>
    <property type="match status" value="1"/>
</dbReference>
<keyword evidence="2" id="KW-0238">DNA-binding</keyword>
<dbReference type="Gene3D" id="1.10.10.2830">
    <property type="match status" value="1"/>
</dbReference>
<dbReference type="InterPro" id="IPR036086">
    <property type="entry name" value="ParB/Sulfiredoxin_sf"/>
</dbReference>
<name>A0A418VEQ3_9DEIO</name>
<evidence type="ECO:0000259" key="3">
    <source>
        <dbReference type="SMART" id="SM00470"/>
    </source>
</evidence>
<dbReference type="PANTHER" id="PTHR33375">
    <property type="entry name" value="CHROMOSOME-PARTITIONING PROTEIN PARB-RELATED"/>
    <property type="match status" value="1"/>
</dbReference>
<keyword evidence="5" id="KW-1185">Reference proteome</keyword>
<dbReference type="GO" id="GO:0005694">
    <property type="term" value="C:chromosome"/>
    <property type="evidence" value="ECO:0007669"/>
    <property type="project" value="TreeGrafter"/>
</dbReference>
<dbReference type="SUPFAM" id="SSF110849">
    <property type="entry name" value="ParB/Sulfiredoxin"/>
    <property type="match status" value="1"/>
</dbReference>
<dbReference type="GO" id="GO:0003677">
    <property type="term" value="F:DNA binding"/>
    <property type="evidence" value="ECO:0007669"/>
    <property type="project" value="UniProtKB-KW"/>
</dbReference>
<accession>A0A418VEQ3</accession>
<dbReference type="Pfam" id="PF02195">
    <property type="entry name" value="ParB_N"/>
    <property type="match status" value="1"/>
</dbReference>
<dbReference type="PANTHER" id="PTHR33375:SF7">
    <property type="entry name" value="CHROMOSOME 2-PARTITIONING PROTEIN PARB-RELATED"/>
    <property type="match status" value="1"/>
</dbReference>
<feature type="domain" description="ParB-like N-terminal" evidence="3">
    <location>
        <begin position="30"/>
        <end position="120"/>
    </location>
</feature>
<dbReference type="Gene3D" id="3.90.1530.30">
    <property type="match status" value="1"/>
</dbReference>
<evidence type="ECO:0000313" key="5">
    <source>
        <dbReference type="Proteomes" id="UP000286287"/>
    </source>
</evidence>
<dbReference type="Proteomes" id="UP000286287">
    <property type="component" value="Unassembled WGS sequence"/>
</dbReference>
<dbReference type="SUPFAM" id="SSF109709">
    <property type="entry name" value="KorB DNA-binding domain-like"/>
    <property type="match status" value="1"/>
</dbReference>